<protein>
    <submittedName>
        <fullName evidence="2">Uncharacterized protein LOC142162831</fullName>
    </submittedName>
</protein>
<proteinExistence type="predicted"/>
<sequence>MAEMYQAWAKGHPPPIYPANPAYIPPSTQPPESPTVNSSPAFPLYQQCHGATSHTSQAPPPKQEPYPPSPITPVFVAPPPATLHRFSSEPLFQTHDNQYYLPEPTFKVPEPYPYTSHLDIPTETEKLPKNPEHEEMIRKVKSLEQSFRDMRGLGGQVSVAYKDLCLFPDVQLPAGFKMPKFDLYDGHGDPVAHLRGFCSKIRRAGGRDELLMAYFSQSLSRSALEWYTRQDHNRWYTWGDLAQAFACHFRYNLEIIPDRLSLTKLEKKPGESFREYGFRWREQAARVDPSMKENNMVDYFLQSLEPTYFGHLVSTVGKSFNEVVKMGGMVEEGLKSNKIMSHSAIKATTQAIQNGTGGVLGKKKKEDIATIESGAWVGSRNLPRYYNGSSANICPLSTLTNLKVEDERIHKNNICVRGFDS</sequence>
<reference evidence="1" key="1">
    <citation type="journal article" date="2014" name="Nat. Commun.">
        <title>The tobacco genome sequence and its comparison with those of tomato and potato.</title>
        <authorList>
            <person name="Sierro N."/>
            <person name="Battey J.N."/>
            <person name="Ouadi S."/>
            <person name="Bakaher N."/>
            <person name="Bovet L."/>
            <person name="Willig A."/>
            <person name="Goepfert S."/>
            <person name="Peitsch M.C."/>
            <person name="Ivanov N.V."/>
        </authorList>
    </citation>
    <scope>NUCLEOTIDE SEQUENCE [LARGE SCALE GENOMIC DNA]</scope>
</reference>
<evidence type="ECO:0000313" key="1">
    <source>
        <dbReference type="Proteomes" id="UP000790787"/>
    </source>
</evidence>
<dbReference type="Proteomes" id="UP000790787">
    <property type="component" value="Chromosome 8"/>
</dbReference>
<name>A0AC58RT44_TOBAC</name>
<dbReference type="RefSeq" id="XP_075075903.1">
    <property type="nucleotide sequence ID" value="XM_075219802.1"/>
</dbReference>
<accession>A0AC58RT44</accession>
<reference evidence="2" key="2">
    <citation type="submission" date="2025-08" db="UniProtKB">
        <authorList>
            <consortium name="RefSeq"/>
        </authorList>
    </citation>
    <scope>IDENTIFICATION</scope>
    <source>
        <tissue evidence="2">Leaf</tissue>
    </source>
</reference>
<gene>
    <name evidence="2" type="primary">LOC142162831</name>
</gene>
<keyword evidence="1" id="KW-1185">Reference proteome</keyword>
<evidence type="ECO:0000313" key="2">
    <source>
        <dbReference type="RefSeq" id="XP_075075903.1"/>
    </source>
</evidence>
<organism evidence="1 2">
    <name type="scientific">Nicotiana tabacum</name>
    <name type="common">Common tobacco</name>
    <dbReference type="NCBI Taxonomy" id="4097"/>
    <lineage>
        <taxon>Eukaryota</taxon>
        <taxon>Viridiplantae</taxon>
        <taxon>Streptophyta</taxon>
        <taxon>Embryophyta</taxon>
        <taxon>Tracheophyta</taxon>
        <taxon>Spermatophyta</taxon>
        <taxon>Magnoliopsida</taxon>
        <taxon>eudicotyledons</taxon>
        <taxon>Gunneridae</taxon>
        <taxon>Pentapetalae</taxon>
        <taxon>asterids</taxon>
        <taxon>lamiids</taxon>
        <taxon>Solanales</taxon>
        <taxon>Solanaceae</taxon>
        <taxon>Nicotianoideae</taxon>
        <taxon>Nicotianeae</taxon>
        <taxon>Nicotiana</taxon>
    </lineage>
</organism>